<dbReference type="InterPro" id="IPR035093">
    <property type="entry name" value="RelE/ParE_toxin_dom_sf"/>
</dbReference>
<accession>A0A0R0AXY0</accession>
<dbReference type="SUPFAM" id="SSF143011">
    <property type="entry name" value="RelE-like"/>
    <property type="match status" value="1"/>
</dbReference>
<proteinExistence type="predicted"/>
<sequence>MAIQSFACKRTQAFFHGKRVAAFGFIQASAMRKLAMLNAALYLEDLRAPPANWLEALRGDREGQHSIRVNDQFRVCFTWTWKGPAQVEIVDYH</sequence>
<protein>
    <recommendedName>
        <fullName evidence="3">Excinuclease ABC subunit A</fullName>
    </recommendedName>
</protein>
<dbReference type="EMBL" id="LLXU01000054">
    <property type="protein sequence ID" value="KRG46622.1"/>
    <property type="molecule type" value="Genomic_DNA"/>
</dbReference>
<dbReference type="AlphaFoldDB" id="A0A0R0AXY0"/>
<dbReference type="Pfam" id="PF05015">
    <property type="entry name" value="HigB-like_toxin"/>
    <property type="match status" value="1"/>
</dbReference>
<dbReference type="Gene3D" id="3.30.2310.20">
    <property type="entry name" value="RelE-like"/>
    <property type="match status" value="1"/>
</dbReference>
<dbReference type="RefSeq" id="WP_057644687.1">
    <property type="nucleotide sequence ID" value="NZ_LLXU01000054.1"/>
</dbReference>
<dbReference type="STRING" id="676599.ARC20_00380"/>
<organism evidence="1 2">
    <name type="scientific">Stenotrophomonas panacihumi</name>
    <dbReference type="NCBI Taxonomy" id="676599"/>
    <lineage>
        <taxon>Bacteria</taxon>
        <taxon>Pseudomonadati</taxon>
        <taxon>Pseudomonadota</taxon>
        <taxon>Gammaproteobacteria</taxon>
        <taxon>Lysobacterales</taxon>
        <taxon>Lysobacteraceae</taxon>
        <taxon>Stenotrophomonas</taxon>
    </lineage>
</organism>
<keyword evidence="2" id="KW-1185">Reference proteome</keyword>
<evidence type="ECO:0000313" key="1">
    <source>
        <dbReference type="EMBL" id="KRG46622.1"/>
    </source>
</evidence>
<dbReference type="PANTHER" id="PTHR40266:SF2">
    <property type="entry name" value="TOXIN HIGB-1"/>
    <property type="match status" value="1"/>
</dbReference>
<evidence type="ECO:0008006" key="3">
    <source>
        <dbReference type="Google" id="ProtNLM"/>
    </source>
</evidence>
<dbReference type="PANTHER" id="PTHR40266">
    <property type="entry name" value="TOXIN HIGB-1"/>
    <property type="match status" value="1"/>
</dbReference>
<comment type="caution">
    <text evidence="1">The sequence shown here is derived from an EMBL/GenBank/DDBJ whole genome shotgun (WGS) entry which is preliminary data.</text>
</comment>
<name>A0A0R0AXY0_9GAMM</name>
<reference evidence="1 2" key="1">
    <citation type="submission" date="2015-10" db="EMBL/GenBank/DDBJ databases">
        <title>Genome sequencing and analysis of members of genus Stenotrophomonas.</title>
        <authorList>
            <person name="Patil P.P."/>
            <person name="Midha S."/>
            <person name="Patil P.B."/>
        </authorList>
    </citation>
    <scope>NUCLEOTIDE SEQUENCE [LARGE SCALE GENOMIC DNA]</scope>
    <source>
        <strain evidence="1 2">JCM 16536</strain>
    </source>
</reference>
<dbReference type="OrthoDB" id="9801102at2"/>
<dbReference type="InterPro" id="IPR007711">
    <property type="entry name" value="HigB-1"/>
</dbReference>
<dbReference type="Proteomes" id="UP000051802">
    <property type="component" value="Unassembled WGS sequence"/>
</dbReference>
<evidence type="ECO:0000313" key="2">
    <source>
        <dbReference type="Proteomes" id="UP000051802"/>
    </source>
</evidence>
<gene>
    <name evidence="1" type="ORF">ARC20_00380</name>
</gene>